<dbReference type="InterPro" id="IPR024746">
    <property type="entry name" value="Glyco_hydro_100"/>
</dbReference>
<dbReference type="GO" id="GO:0033926">
    <property type="term" value="F:endo-alpha-N-acetylgalactosaminidase activity"/>
    <property type="evidence" value="ECO:0007669"/>
    <property type="project" value="UniProtKB-UniRule"/>
</dbReference>
<comment type="catalytic activity">
    <reaction evidence="4">
        <text>Hydrolysis of terminal non-reducing beta-D-fructofuranoside residues in beta-D-fructofuranosides.</text>
        <dbReference type="EC" id="3.2.1.26"/>
    </reaction>
</comment>
<evidence type="ECO:0000256" key="2">
    <source>
        <dbReference type="ARBA" id="ARBA00023277"/>
    </source>
</evidence>
<reference evidence="5" key="2">
    <citation type="journal article" date="2023" name="Int. J. Mol. Sci.">
        <title>De Novo Assembly and Annotation of 11 Diverse Shrub Willow (Salix) Genomes Reveals Novel Gene Organization in Sex-Linked Regions.</title>
        <authorList>
            <person name="Hyden B."/>
            <person name="Feng K."/>
            <person name="Yates T.B."/>
            <person name="Jawdy S."/>
            <person name="Cereghino C."/>
            <person name="Smart L.B."/>
            <person name="Muchero W."/>
        </authorList>
    </citation>
    <scope>NUCLEOTIDE SEQUENCE</scope>
    <source>
        <tissue evidence="5">Shoot tip</tissue>
    </source>
</reference>
<comment type="caution">
    <text evidence="5">The sequence shown here is derived from an EMBL/GenBank/DDBJ whole genome shotgun (WGS) entry which is preliminary data.</text>
</comment>
<organism evidence="5 6">
    <name type="scientific">Salix purpurea</name>
    <name type="common">Purple osier willow</name>
    <dbReference type="NCBI Taxonomy" id="77065"/>
    <lineage>
        <taxon>Eukaryota</taxon>
        <taxon>Viridiplantae</taxon>
        <taxon>Streptophyta</taxon>
        <taxon>Embryophyta</taxon>
        <taxon>Tracheophyta</taxon>
        <taxon>Spermatophyta</taxon>
        <taxon>Magnoliopsida</taxon>
        <taxon>eudicotyledons</taxon>
        <taxon>Gunneridae</taxon>
        <taxon>Pentapetalae</taxon>
        <taxon>rosids</taxon>
        <taxon>fabids</taxon>
        <taxon>Malpighiales</taxon>
        <taxon>Salicaceae</taxon>
        <taxon>Saliceae</taxon>
        <taxon>Salix</taxon>
    </lineage>
</organism>
<dbReference type="GO" id="GO:0004575">
    <property type="term" value="F:sucrose alpha-glucosidase activity"/>
    <property type="evidence" value="ECO:0007669"/>
    <property type="project" value="TreeGrafter"/>
</dbReference>
<dbReference type="GO" id="GO:0005739">
    <property type="term" value="C:mitochondrion"/>
    <property type="evidence" value="ECO:0007669"/>
    <property type="project" value="TreeGrafter"/>
</dbReference>
<keyword evidence="6" id="KW-1185">Reference proteome</keyword>
<comment type="function">
    <text evidence="4">Invertase that cleaves sucrose into glucose and fructose.</text>
</comment>
<reference evidence="5" key="1">
    <citation type="submission" date="2022-11" db="EMBL/GenBank/DDBJ databases">
        <authorList>
            <person name="Hyden B.L."/>
            <person name="Feng K."/>
            <person name="Yates T."/>
            <person name="Jawdy S."/>
            <person name="Smart L.B."/>
            <person name="Muchero W."/>
        </authorList>
    </citation>
    <scope>NUCLEOTIDE SEQUENCE</scope>
    <source>
        <tissue evidence="5">Shoot tip</tissue>
    </source>
</reference>
<evidence type="ECO:0000256" key="4">
    <source>
        <dbReference type="RuleBase" id="RU367047"/>
    </source>
</evidence>
<dbReference type="PANTHER" id="PTHR31916:SF46">
    <property type="entry name" value="ALKALINE_NEUTRAL INVERTASE A, MITOCHONDRIAL"/>
    <property type="match status" value="1"/>
</dbReference>
<proteinExistence type="inferred from homology"/>
<protein>
    <recommendedName>
        <fullName evidence="4">Alkaline/neutral invertase</fullName>
        <ecNumber evidence="4">3.2.1.26</ecNumber>
    </recommendedName>
</protein>
<dbReference type="AlphaFoldDB" id="A0A9Q1ALN3"/>
<keyword evidence="1 4" id="KW-0378">Hydrolase</keyword>
<accession>A0A9Q1ALN3</accession>
<evidence type="ECO:0000313" key="5">
    <source>
        <dbReference type="EMBL" id="KAJ6775587.1"/>
    </source>
</evidence>
<gene>
    <name evidence="5" type="ORF">OIU79_018707</name>
</gene>
<dbReference type="OrthoDB" id="1926161at2759"/>
<sequence length="253" mass="28567">MRPSYRFFLSKKNPVFFKLHHSLTSTLSGNQFNFEKNKQFFTYPFRIFGSRTIFNEAQKSFCAPYISFGQSRLITKDFKGVSIVAGVASQVRNFSTSVETRVNDNNFERIYVQNGIGTKPLVVERIDKDENVLGDEESRIGVLVDNCESVNRENLDGGQEVEIISPKREESEVEKEAWKLLNDAVVTYCGSPVGTVAANDPGDKMPLNYDQVFIRDFVPSALAFLLKGRRRDCEEFLASYLAIAELGENSGLL</sequence>
<dbReference type="Pfam" id="PF12899">
    <property type="entry name" value="Glyco_hydro_100"/>
    <property type="match status" value="1"/>
</dbReference>
<evidence type="ECO:0000313" key="6">
    <source>
        <dbReference type="Proteomes" id="UP001151532"/>
    </source>
</evidence>
<dbReference type="EC" id="3.2.1.26" evidence="4"/>
<keyword evidence="3 4" id="KW-0326">Glycosidase</keyword>
<evidence type="ECO:0000256" key="1">
    <source>
        <dbReference type="ARBA" id="ARBA00022801"/>
    </source>
</evidence>
<evidence type="ECO:0000256" key="3">
    <source>
        <dbReference type="ARBA" id="ARBA00023295"/>
    </source>
</evidence>
<dbReference type="GO" id="GO:0005987">
    <property type="term" value="P:sucrose catabolic process"/>
    <property type="evidence" value="ECO:0007669"/>
    <property type="project" value="TreeGrafter"/>
</dbReference>
<comment type="similarity">
    <text evidence="4">Belongs to the glycosyl hydrolase 100 family.</text>
</comment>
<dbReference type="EMBL" id="JAPFFK010000002">
    <property type="protein sequence ID" value="KAJ6775587.1"/>
    <property type="molecule type" value="Genomic_DNA"/>
</dbReference>
<keyword evidence="2 4" id="KW-0119">Carbohydrate metabolism</keyword>
<dbReference type="PANTHER" id="PTHR31916">
    <property type="match status" value="1"/>
</dbReference>
<dbReference type="Proteomes" id="UP001151532">
    <property type="component" value="Chromosome 5"/>
</dbReference>
<name>A0A9Q1ALN3_SALPP</name>